<sequence>MSGEKDRALQHTQNDIFLGLDPSTSREIWIKIGPFGRQIHLGKDRVQGVQSSIVPENLLTDDITLEKALELMQYPKELGKHPDDGYPVILDMTRKSFVLKHQSASVALSEKETLEEISLEAAINLLTCERRMNVEKHKLPIIKRKRAIKQNAKSTTNALESENFSANEM</sequence>
<organism evidence="1 2">
    <name type="scientific">Ceratopteris richardii</name>
    <name type="common">Triangle waterfern</name>
    <dbReference type="NCBI Taxonomy" id="49495"/>
    <lineage>
        <taxon>Eukaryota</taxon>
        <taxon>Viridiplantae</taxon>
        <taxon>Streptophyta</taxon>
        <taxon>Embryophyta</taxon>
        <taxon>Tracheophyta</taxon>
        <taxon>Polypodiopsida</taxon>
        <taxon>Polypodiidae</taxon>
        <taxon>Polypodiales</taxon>
        <taxon>Pteridineae</taxon>
        <taxon>Pteridaceae</taxon>
        <taxon>Parkerioideae</taxon>
        <taxon>Ceratopteris</taxon>
    </lineage>
</organism>
<dbReference type="OrthoDB" id="430051at2759"/>
<comment type="caution">
    <text evidence="1">The sequence shown here is derived from an EMBL/GenBank/DDBJ whole genome shotgun (WGS) entry which is preliminary data.</text>
</comment>
<name>A0A8T2VML1_CERRI</name>
<protein>
    <submittedName>
        <fullName evidence="1">Uncharacterized protein</fullName>
    </submittedName>
</protein>
<dbReference type="InterPro" id="IPR000380">
    <property type="entry name" value="Topo_IA"/>
</dbReference>
<dbReference type="InterPro" id="IPR025589">
    <property type="entry name" value="Toprim_C_rpt"/>
</dbReference>
<reference evidence="1" key="1">
    <citation type="submission" date="2021-08" db="EMBL/GenBank/DDBJ databases">
        <title>WGS assembly of Ceratopteris richardii.</title>
        <authorList>
            <person name="Marchant D.B."/>
            <person name="Chen G."/>
            <person name="Jenkins J."/>
            <person name="Shu S."/>
            <person name="Leebens-Mack J."/>
            <person name="Grimwood J."/>
            <person name="Schmutz J."/>
            <person name="Soltis P."/>
            <person name="Soltis D."/>
            <person name="Chen Z.-H."/>
        </authorList>
    </citation>
    <scope>NUCLEOTIDE SEQUENCE</scope>
    <source>
        <strain evidence="1">Whitten #5841</strain>
        <tissue evidence="1">Leaf</tissue>
    </source>
</reference>
<keyword evidence="2" id="KW-1185">Reference proteome</keyword>
<dbReference type="Pfam" id="PF13368">
    <property type="entry name" value="Toprim_C_rpt"/>
    <property type="match status" value="1"/>
</dbReference>
<proteinExistence type="predicted"/>
<dbReference type="GO" id="GO:0003917">
    <property type="term" value="F:DNA topoisomerase type I (single strand cut, ATP-independent) activity"/>
    <property type="evidence" value="ECO:0007669"/>
    <property type="project" value="InterPro"/>
</dbReference>
<gene>
    <name evidence="1" type="ORF">KP509_01G084900</name>
</gene>
<accession>A0A8T2VML1</accession>
<dbReference type="PANTHER" id="PTHR42785">
    <property type="entry name" value="DNA TOPOISOMERASE, TYPE IA, CORE"/>
    <property type="match status" value="1"/>
</dbReference>
<dbReference type="GO" id="GO:0003677">
    <property type="term" value="F:DNA binding"/>
    <property type="evidence" value="ECO:0007669"/>
    <property type="project" value="InterPro"/>
</dbReference>
<dbReference type="PANTHER" id="PTHR42785:SF1">
    <property type="entry name" value="DNA TOPOISOMERASE"/>
    <property type="match status" value="1"/>
</dbReference>
<evidence type="ECO:0000313" key="1">
    <source>
        <dbReference type="EMBL" id="KAH7446976.1"/>
    </source>
</evidence>
<dbReference type="Proteomes" id="UP000825935">
    <property type="component" value="Chromosome 1"/>
</dbReference>
<dbReference type="GO" id="GO:0006265">
    <property type="term" value="P:DNA topological change"/>
    <property type="evidence" value="ECO:0007669"/>
    <property type="project" value="InterPro"/>
</dbReference>
<dbReference type="EMBL" id="CM035406">
    <property type="protein sequence ID" value="KAH7446976.1"/>
    <property type="molecule type" value="Genomic_DNA"/>
</dbReference>
<evidence type="ECO:0000313" key="2">
    <source>
        <dbReference type="Proteomes" id="UP000825935"/>
    </source>
</evidence>
<dbReference type="AlphaFoldDB" id="A0A8T2VML1"/>